<reference evidence="1 2" key="1">
    <citation type="submission" date="2023-01" db="EMBL/GenBank/DDBJ databases">
        <title>Analysis of 21 Apiospora genomes using comparative genomics revels a genus with tremendous synthesis potential of carbohydrate active enzymes and secondary metabolites.</title>
        <authorList>
            <person name="Sorensen T."/>
        </authorList>
    </citation>
    <scope>NUCLEOTIDE SEQUENCE [LARGE SCALE GENOMIC DNA]</scope>
    <source>
        <strain evidence="1 2">CBS 20057</strain>
    </source>
</reference>
<evidence type="ECO:0000313" key="1">
    <source>
        <dbReference type="EMBL" id="KAK8001281.1"/>
    </source>
</evidence>
<dbReference type="EMBL" id="JAQQWI010000018">
    <property type="protein sequence ID" value="KAK8001281.1"/>
    <property type="molecule type" value="Genomic_DNA"/>
</dbReference>
<name>A0ABR1R687_9PEZI</name>
<accession>A0ABR1R687</accession>
<proteinExistence type="predicted"/>
<evidence type="ECO:0000313" key="2">
    <source>
        <dbReference type="Proteomes" id="UP001396898"/>
    </source>
</evidence>
<dbReference type="Proteomes" id="UP001396898">
    <property type="component" value="Unassembled WGS sequence"/>
</dbReference>
<comment type="caution">
    <text evidence="1">The sequence shown here is derived from an EMBL/GenBank/DDBJ whole genome shotgun (WGS) entry which is preliminary data.</text>
</comment>
<sequence length="949" mass="106612">MATTNDDNDKWSFVVSESLLHRGLGIGARIPNEEDKYEYIAARANTHRIAHLGYHDADLAFLVGDEDGNTIVWYPGVEGDGPHQVIVDHRYLNGDTFKYTNNWLSRKTALQGTPWRKPCKKYDQEQRDFVEATLGGRRLPGPIPGSIVNVEGDTAIDVDSAGIVDKHNLDTSVFQTVYYFGDYTLPDGVMEALRRVRDLCSKTDILPMYMLKLGVLNWWKRGRDSQGKVDDGDEDEHRRLCLVEYLVYFVANILRTCVDGKAAFFDTDKFGDACGWLDCSLWGIDQGLITFCEDEPEEAGSAEAKSPLDYEVKTALDDLDAKPVGYLLPCHLEGSGQLRTLVLDEESTEEHKNALELTRNLIGDVRGLVLSDYLVDDAIQEKWELAEARCRTLVHRDFSGIGPGAVLMQGGYGDLTNHAKIKADIKGEPPAYKVGFPSRVGEFWLVGQYKVRSDGSCAPAAPSHTSHELRARISTLKKEWKAHSDQIRELNKEGEDATDKHLHEESYTAETLFEKDEIDQGLILEQTLNQIEIKKLSIQLKIDEIKASIRVLQAKMREAEKMENQQLGSAGMASIAKPKRHRGVASESNWEPAPKRLRRLALDQNATDVHELGLLRGLVTKIDRYFDLNIRVEGPHKLSIAGIDDESPCKSERLFAGAGDARDAVVMAQRYMETLSDPALKYFRHLTPTEWPLDAGAGKTTNLDLGTYIYKFINSAGRLYTDTKALLHNICAKLEDWSNTDSFQTGNRDAKFVVECFEFACGVEVVYEKVQAVTGIQNHYKTPAKQWLVSLLKGRVEGLQPEDARFSMAVAWGCIYHISLAMARSSFFASILGQSLLIACGCVDPNEPDDTWTYQGISCKDIVSLYKGTDRLLRALVGKLEDTSESPLKFTVNTKCLRDDKLIQLIDPVVKACRKRDKLHEFEVKHVIDLNDTYFKQRRNHQQPPFSSS</sequence>
<gene>
    <name evidence="1" type="ORF">PG991_013503</name>
</gene>
<keyword evidence="2" id="KW-1185">Reference proteome</keyword>
<organism evidence="1 2">
    <name type="scientific">Apiospora marii</name>
    <dbReference type="NCBI Taxonomy" id="335849"/>
    <lineage>
        <taxon>Eukaryota</taxon>
        <taxon>Fungi</taxon>
        <taxon>Dikarya</taxon>
        <taxon>Ascomycota</taxon>
        <taxon>Pezizomycotina</taxon>
        <taxon>Sordariomycetes</taxon>
        <taxon>Xylariomycetidae</taxon>
        <taxon>Amphisphaeriales</taxon>
        <taxon>Apiosporaceae</taxon>
        <taxon>Apiospora</taxon>
    </lineage>
</organism>
<protein>
    <submittedName>
        <fullName evidence="1">Uncharacterized protein</fullName>
    </submittedName>
</protein>